<keyword evidence="5" id="KW-1185">Reference proteome</keyword>
<proteinExistence type="predicted"/>
<dbReference type="RefSeq" id="XP_018327683.1">
    <property type="nucleotide sequence ID" value="XM_018472181.2"/>
</dbReference>
<reference evidence="6" key="1">
    <citation type="submission" date="2025-08" db="UniProtKB">
        <authorList>
            <consortium name="RefSeq"/>
        </authorList>
    </citation>
    <scope>IDENTIFICATION</scope>
    <source>
        <tissue evidence="6">Entire body</tissue>
    </source>
</reference>
<gene>
    <name evidence="6" type="primary">LOC108738659</name>
</gene>
<dbReference type="SMART" id="SM00369">
    <property type="entry name" value="LRR_TYP"/>
    <property type="match status" value="12"/>
</dbReference>
<dbReference type="FunFam" id="3.80.10.10:FF:001164">
    <property type="entry name" value="GH01279p"/>
    <property type="match status" value="1"/>
</dbReference>
<evidence type="ECO:0000256" key="3">
    <source>
        <dbReference type="SAM" id="MobiDB-lite"/>
    </source>
</evidence>
<organism evidence="5 6">
    <name type="scientific">Agrilus planipennis</name>
    <name type="common">Emerald ash borer</name>
    <name type="synonym">Agrilus marcopoli</name>
    <dbReference type="NCBI Taxonomy" id="224129"/>
    <lineage>
        <taxon>Eukaryota</taxon>
        <taxon>Metazoa</taxon>
        <taxon>Ecdysozoa</taxon>
        <taxon>Arthropoda</taxon>
        <taxon>Hexapoda</taxon>
        <taxon>Insecta</taxon>
        <taxon>Pterygota</taxon>
        <taxon>Neoptera</taxon>
        <taxon>Endopterygota</taxon>
        <taxon>Coleoptera</taxon>
        <taxon>Polyphaga</taxon>
        <taxon>Elateriformia</taxon>
        <taxon>Buprestoidea</taxon>
        <taxon>Buprestidae</taxon>
        <taxon>Agrilinae</taxon>
        <taxon>Agrilus</taxon>
    </lineage>
</organism>
<dbReference type="SUPFAM" id="SSF52058">
    <property type="entry name" value="L domain-like"/>
    <property type="match status" value="2"/>
</dbReference>
<dbReference type="PRINTS" id="PR00019">
    <property type="entry name" value="LEURICHRPT"/>
</dbReference>
<feature type="region of interest" description="Disordered" evidence="3">
    <location>
        <begin position="690"/>
        <end position="796"/>
    </location>
</feature>
<feature type="compositionally biased region" description="Basic and acidic residues" evidence="3">
    <location>
        <begin position="632"/>
        <end position="657"/>
    </location>
</feature>
<evidence type="ECO:0000313" key="6">
    <source>
        <dbReference type="RefSeq" id="XP_018327683.1"/>
    </source>
</evidence>
<dbReference type="InParanoid" id="A0A1W4X5L8"/>
<dbReference type="InterPro" id="IPR001611">
    <property type="entry name" value="Leu-rich_rpt"/>
</dbReference>
<feature type="compositionally biased region" description="Polar residues" evidence="3">
    <location>
        <begin position="751"/>
        <end position="767"/>
    </location>
</feature>
<protein>
    <submittedName>
        <fullName evidence="6">Probable LRR receptor-like serine/threonine-protein kinase At4g20940</fullName>
    </submittedName>
</protein>
<feature type="transmembrane region" description="Helical" evidence="4">
    <location>
        <begin position="822"/>
        <end position="843"/>
    </location>
</feature>
<feature type="region of interest" description="Disordered" evidence="3">
    <location>
        <begin position="560"/>
        <end position="590"/>
    </location>
</feature>
<dbReference type="AlphaFoldDB" id="A0A1W4X5L8"/>
<evidence type="ECO:0000313" key="5">
    <source>
        <dbReference type="Proteomes" id="UP000192223"/>
    </source>
</evidence>
<keyword evidence="4" id="KW-0472">Membrane</keyword>
<dbReference type="PROSITE" id="PS51450">
    <property type="entry name" value="LRR"/>
    <property type="match status" value="3"/>
</dbReference>
<dbReference type="InterPro" id="IPR032675">
    <property type="entry name" value="LRR_dom_sf"/>
</dbReference>
<keyword evidence="2" id="KW-0677">Repeat</keyword>
<dbReference type="OrthoDB" id="28057at2759"/>
<dbReference type="STRING" id="224129.A0A1W4X5L8"/>
<keyword evidence="1" id="KW-0433">Leucine-rich repeat</keyword>
<feature type="compositionally biased region" description="Basic and acidic residues" evidence="3">
    <location>
        <begin position="769"/>
        <end position="785"/>
    </location>
</feature>
<name>A0A1W4X5L8_AGRPL</name>
<feature type="compositionally biased region" description="Basic and acidic residues" evidence="3">
    <location>
        <begin position="704"/>
        <end position="714"/>
    </location>
</feature>
<dbReference type="GeneID" id="108738659"/>
<dbReference type="SMART" id="SM00365">
    <property type="entry name" value="LRR_SD22"/>
    <property type="match status" value="3"/>
</dbReference>
<dbReference type="PANTHER" id="PTHR24366">
    <property type="entry name" value="IG(IMMUNOGLOBULIN) AND LRR(LEUCINE RICH REPEAT) DOMAINS"/>
    <property type="match status" value="1"/>
</dbReference>
<evidence type="ECO:0000256" key="2">
    <source>
        <dbReference type="ARBA" id="ARBA00022737"/>
    </source>
</evidence>
<feature type="region of interest" description="Disordered" evidence="3">
    <location>
        <begin position="632"/>
        <end position="666"/>
    </location>
</feature>
<keyword evidence="4" id="KW-1133">Transmembrane helix</keyword>
<dbReference type="Gene3D" id="3.80.10.10">
    <property type="entry name" value="Ribonuclease Inhibitor"/>
    <property type="match status" value="4"/>
</dbReference>
<feature type="compositionally biased region" description="Basic residues" evidence="3">
    <location>
        <begin position="563"/>
        <end position="575"/>
    </location>
</feature>
<evidence type="ECO:0000256" key="4">
    <source>
        <dbReference type="SAM" id="Phobius"/>
    </source>
</evidence>
<dbReference type="Pfam" id="PF13855">
    <property type="entry name" value="LRR_8"/>
    <property type="match status" value="4"/>
</dbReference>
<evidence type="ECO:0000256" key="1">
    <source>
        <dbReference type="ARBA" id="ARBA00022614"/>
    </source>
</evidence>
<sequence>MDRHLSVIFVMSVGVLCVGQCFVLCAHHQRFLVEPILNSSYSVKCNNGNATACVHVNISDLGDSLGPLNVCHLSVRGITELSSFNFETLNRLQSLDLSRNAIATLANSNSSFNLESLKALDLSFNRIEVIEDAPFRTLPSLKVLNLGANMIDTVSVNAFVGLGELQSLDLSRNRLRAVSFHCFTPLRALQSLNFSRNSLSVADNSHFNDLQKLQQLDLSWNNLTRVDPGSMQFPNLLFLLLVGNPALGGSYELYLGPGKLLQNVDVSECGLARVPSALTQTIRILRLRHNSLKTISRGDFDSYPLIQVLDLSYNFLETIEEDAFGRLDLLRILYLTSNKLNHVPYSLPVELNTLHMEYNELKTIAKDEFAALGSLEVLLINDNNIETVELSAFSPLTSLITLDLSRNPISSLPAVLLSSMGKLQTLRLSNLDAYFDPDTTGLTILDHLAVLDISGSPKLAKQFLNNTVFLFSAGEIQKIDLRGTELTHVRNDLLALLPSLHTLLLQDNPLNCSDLYWLASWLRRQDSLENRMILCDSPLELKNVPLIDLQKIVNLSNSEPSKTKKLNRTKAKNKKTTQPNATLTDNKADVSIRNNCSHQQFAKKEPAANEVSYADNRTNLLSDKSASLEKCAEPAKLHKDKEETRSEETKGHAKALRDNSSPFTEQNANNLRQTAHDNLAAEIAPFTLMNSRKGVPGTQITPREWGKGSPEHDITPGFRRLNGDNSHAPDPSGATTKKDLSRPKYKINKQKLPQETQRVPNATNLIRNATKEETNGRNDSAKRLQENLSNGGHNKSADGMALAMTVEKRGIAEENIGFRGHVALLAFVFVIVNALVVIGTIVFRTRFYRNQRSSSRDEIEVTNLPGITDLW</sequence>
<accession>A0A1W4X5L8</accession>
<dbReference type="KEGG" id="apln:108738659"/>
<dbReference type="Proteomes" id="UP000192223">
    <property type="component" value="Unplaced"/>
</dbReference>
<keyword evidence="4" id="KW-0812">Transmembrane</keyword>
<dbReference type="InterPro" id="IPR003591">
    <property type="entry name" value="Leu-rich_rpt_typical-subtyp"/>
</dbReference>